<feature type="compositionally biased region" description="Polar residues" evidence="7">
    <location>
        <begin position="369"/>
        <end position="394"/>
    </location>
</feature>
<dbReference type="GO" id="GO:0008270">
    <property type="term" value="F:zinc ion binding"/>
    <property type="evidence" value="ECO:0007669"/>
    <property type="project" value="UniProtKB-KW"/>
</dbReference>
<dbReference type="FunFam" id="3.30.160.60:FF:000340">
    <property type="entry name" value="zinc finger protein 473 isoform X1"/>
    <property type="match status" value="1"/>
</dbReference>
<sequence>MCLTRLRFTEMIDIFLNESEPLTNTKIIHFCTGLEISEDDGLPTRMCSECYRNLMHLFAFKRMCLASDISLKTSRDAALKEAEIRETKPSSPVNDIKDEPQDELSLAENSDMGLLETDGFHPDAPDEVFSQIGKFECEDECTVGSWLEQNTLVLRPPVPFHVENDDSGTTEEEQHDEGQKTVAEVLSGPPEEIFNPPEETRSPAAAPGPIVPFLERNLPTRTSDGLFACSSCPKQFRSACILRRHKLIHVGPQHSCPHCQKQFTQKDSLKRHMQTHMDRRLVCAECSKILMSREGLKCHIRTHHTDRSLTSNYFKYKCQECNKRFAHASGLSRHTAIHRGVKYECNICSKKFNDSSQLKRHTKSHSRDPNGSSYLNAKNDVSNSRLTHPSEEVSSVCTRLPVSPQVVNRRLDVRRTSDSECLVLDSKENTDNPSSKNVVPTVSIDAQGNQTTEMKKTNNVNKVVKLPYNSKMYGEERRKYVILQPL</sequence>
<dbReference type="SMART" id="SM00355">
    <property type="entry name" value="ZnF_C2H2"/>
    <property type="match status" value="5"/>
</dbReference>
<keyword evidence="2" id="KW-0677">Repeat</keyword>
<dbReference type="InterPro" id="IPR013087">
    <property type="entry name" value="Znf_C2H2_type"/>
</dbReference>
<gene>
    <name evidence="8" type="ORF">GE061_016122</name>
</gene>
<dbReference type="Gene3D" id="3.30.160.60">
    <property type="entry name" value="Classic Zinc Finger"/>
    <property type="match status" value="3"/>
</dbReference>
<reference evidence="8" key="1">
    <citation type="journal article" date="2021" name="Mol. Ecol. Resour.">
        <title>Apolygus lucorum genome provides insights into omnivorousness and mesophyll feeding.</title>
        <authorList>
            <person name="Liu Y."/>
            <person name="Liu H."/>
            <person name="Wang H."/>
            <person name="Huang T."/>
            <person name="Liu B."/>
            <person name="Yang B."/>
            <person name="Yin L."/>
            <person name="Li B."/>
            <person name="Zhang Y."/>
            <person name="Zhang S."/>
            <person name="Jiang F."/>
            <person name="Zhang X."/>
            <person name="Ren Y."/>
            <person name="Wang B."/>
            <person name="Wang S."/>
            <person name="Lu Y."/>
            <person name="Wu K."/>
            <person name="Fan W."/>
            <person name="Wang G."/>
        </authorList>
    </citation>
    <scope>NUCLEOTIDE SEQUENCE</scope>
    <source>
        <strain evidence="8">12Hb</strain>
    </source>
</reference>
<dbReference type="EMBL" id="WIXP02000007">
    <property type="protein sequence ID" value="KAF6207675.1"/>
    <property type="molecule type" value="Genomic_DNA"/>
</dbReference>
<feature type="region of interest" description="Disordered" evidence="7">
    <location>
        <begin position="356"/>
        <end position="394"/>
    </location>
</feature>
<proteinExistence type="predicted"/>
<dbReference type="SUPFAM" id="SSF57667">
    <property type="entry name" value="beta-beta-alpha zinc fingers"/>
    <property type="match status" value="2"/>
</dbReference>
<dbReference type="Gene3D" id="3.40.1800.20">
    <property type="match status" value="1"/>
</dbReference>
<organism evidence="8 9">
    <name type="scientific">Apolygus lucorum</name>
    <name type="common">Small green plant bug</name>
    <name type="synonym">Lygocoris lucorum</name>
    <dbReference type="NCBI Taxonomy" id="248454"/>
    <lineage>
        <taxon>Eukaryota</taxon>
        <taxon>Metazoa</taxon>
        <taxon>Ecdysozoa</taxon>
        <taxon>Arthropoda</taxon>
        <taxon>Hexapoda</taxon>
        <taxon>Insecta</taxon>
        <taxon>Pterygota</taxon>
        <taxon>Neoptera</taxon>
        <taxon>Paraneoptera</taxon>
        <taxon>Hemiptera</taxon>
        <taxon>Heteroptera</taxon>
        <taxon>Panheteroptera</taxon>
        <taxon>Cimicomorpha</taxon>
        <taxon>Miridae</taxon>
        <taxon>Mirini</taxon>
        <taxon>Apolygus</taxon>
    </lineage>
</organism>
<keyword evidence="3 5" id="KW-0863">Zinc-finger</keyword>
<dbReference type="PROSITE" id="PS51915">
    <property type="entry name" value="ZAD"/>
    <property type="match status" value="1"/>
</dbReference>
<dbReference type="Pfam" id="PF07776">
    <property type="entry name" value="zf-AD"/>
    <property type="match status" value="1"/>
</dbReference>
<evidence type="ECO:0000313" key="8">
    <source>
        <dbReference type="EMBL" id="KAF6207675.1"/>
    </source>
</evidence>
<keyword evidence="9" id="KW-1185">Reference proteome</keyword>
<dbReference type="GO" id="GO:0005634">
    <property type="term" value="C:nucleus"/>
    <property type="evidence" value="ECO:0007669"/>
    <property type="project" value="InterPro"/>
</dbReference>
<keyword evidence="1" id="KW-0479">Metal-binding</keyword>
<evidence type="ECO:0000256" key="6">
    <source>
        <dbReference type="PROSITE-ProRule" id="PRU01263"/>
    </source>
</evidence>
<keyword evidence="4" id="KW-0862">Zinc</keyword>
<evidence type="ECO:0000256" key="5">
    <source>
        <dbReference type="PROSITE-ProRule" id="PRU00042"/>
    </source>
</evidence>
<evidence type="ECO:0000313" key="9">
    <source>
        <dbReference type="Proteomes" id="UP000466442"/>
    </source>
</evidence>
<protein>
    <recommendedName>
        <fullName evidence="10">Protein krueppel</fullName>
    </recommendedName>
</protein>
<dbReference type="PROSITE" id="PS50157">
    <property type="entry name" value="ZINC_FINGER_C2H2_2"/>
    <property type="match status" value="5"/>
</dbReference>
<dbReference type="FunFam" id="3.30.160.60:FF:000100">
    <property type="entry name" value="Zinc finger 45-like"/>
    <property type="match status" value="1"/>
</dbReference>
<dbReference type="PROSITE" id="PS00028">
    <property type="entry name" value="ZINC_FINGER_C2H2_1"/>
    <property type="match status" value="4"/>
</dbReference>
<evidence type="ECO:0000256" key="4">
    <source>
        <dbReference type="ARBA" id="ARBA00022833"/>
    </source>
</evidence>
<dbReference type="FunFam" id="3.30.160.60:FF:000446">
    <property type="entry name" value="Zinc finger protein"/>
    <property type="match status" value="1"/>
</dbReference>
<comment type="caution">
    <text evidence="6">Lacks conserved residue(s) required for the propagation of feature annotation.</text>
</comment>
<evidence type="ECO:0000256" key="7">
    <source>
        <dbReference type="SAM" id="MobiDB-lite"/>
    </source>
</evidence>
<dbReference type="OrthoDB" id="6599616at2759"/>
<dbReference type="InterPro" id="IPR012934">
    <property type="entry name" value="Znf_AD"/>
</dbReference>
<evidence type="ECO:0000256" key="3">
    <source>
        <dbReference type="ARBA" id="ARBA00022771"/>
    </source>
</evidence>
<dbReference type="AlphaFoldDB" id="A0A6A4IZT1"/>
<accession>A0A6A4IZT1</accession>
<evidence type="ECO:0000256" key="1">
    <source>
        <dbReference type="ARBA" id="ARBA00022723"/>
    </source>
</evidence>
<evidence type="ECO:0000256" key="2">
    <source>
        <dbReference type="ARBA" id="ARBA00022737"/>
    </source>
</evidence>
<dbReference type="InterPro" id="IPR036236">
    <property type="entry name" value="Znf_C2H2_sf"/>
</dbReference>
<evidence type="ECO:0008006" key="10">
    <source>
        <dbReference type="Google" id="ProtNLM"/>
    </source>
</evidence>
<dbReference type="Proteomes" id="UP000466442">
    <property type="component" value="Unassembled WGS sequence"/>
</dbReference>
<dbReference type="PANTHER" id="PTHR24379">
    <property type="entry name" value="KRAB AND ZINC FINGER DOMAIN-CONTAINING"/>
    <property type="match status" value="1"/>
</dbReference>
<name>A0A6A4IZT1_APOLU</name>
<comment type="caution">
    <text evidence="8">The sequence shown here is derived from an EMBL/GenBank/DDBJ whole genome shotgun (WGS) entry which is preliminary data.</text>
</comment>
<dbReference type="SUPFAM" id="SSF57716">
    <property type="entry name" value="Glucocorticoid receptor-like (DNA-binding domain)"/>
    <property type="match status" value="1"/>
</dbReference>
<dbReference type="PANTHER" id="PTHR24379:SF121">
    <property type="entry name" value="C2H2-TYPE DOMAIN-CONTAINING PROTEIN"/>
    <property type="match status" value="1"/>
</dbReference>
<dbReference type="Pfam" id="PF00096">
    <property type="entry name" value="zf-C2H2"/>
    <property type="match status" value="3"/>
</dbReference>